<dbReference type="AlphaFoldDB" id="A0A8X6N5G8"/>
<keyword evidence="2" id="KW-1185">Reference proteome</keyword>
<dbReference type="Proteomes" id="UP000887013">
    <property type="component" value="Unassembled WGS sequence"/>
</dbReference>
<evidence type="ECO:0000313" key="1">
    <source>
        <dbReference type="EMBL" id="GFS95103.1"/>
    </source>
</evidence>
<reference evidence="1" key="1">
    <citation type="submission" date="2020-08" db="EMBL/GenBank/DDBJ databases">
        <title>Multicomponent nature underlies the extraordinary mechanical properties of spider dragline silk.</title>
        <authorList>
            <person name="Kono N."/>
            <person name="Nakamura H."/>
            <person name="Mori M."/>
            <person name="Yoshida Y."/>
            <person name="Ohtoshi R."/>
            <person name="Malay A.D."/>
            <person name="Moran D.A.P."/>
            <person name="Tomita M."/>
            <person name="Numata K."/>
            <person name="Arakawa K."/>
        </authorList>
    </citation>
    <scope>NUCLEOTIDE SEQUENCE</scope>
</reference>
<protein>
    <submittedName>
        <fullName evidence="1">Uncharacterized protein</fullName>
    </submittedName>
</protein>
<gene>
    <name evidence="1" type="ORF">NPIL_265531</name>
</gene>
<accession>A0A8X6N5G8</accession>
<sequence>MVRGGSQDVWQFGWMDIMIDIGSFLHILRRISRDQFSNGLGYTKEEERFSWRPLPTSVCSVRRRGLMDQGSILTDIRMIFAEGLMIMSEG</sequence>
<dbReference type="EMBL" id="BMAW01054189">
    <property type="protein sequence ID" value="GFS95103.1"/>
    <property type="molecule type" value="Genomic_DNA"/>
</dbReference>
<comment type="caution">
    <text evidence="1">The sequence shown here is derived from an EMBL/GenBank/DDBJ whole genome shotgun (WGS) entry which is preliminary data.</text>
</comment>
<organism evidence="1 2">
    <name type="scientific">Nephila pilipes</name>
    <name type="common">Giant wood spider</name>
    <name type="synonym">Nephila maculata</name>
    <dbReference type="NCBI Taxonomy" id="299642"/>
    <lineage>
        <taxon>Eukaryota</taxon>
        <taxon>Metazoa</taxon>
        <taxon>Ecdysozoa</taxon>
        <taxon>Arthropoda</taxon>
        <taxon>Chelicerata</taxon>
        <taxon>Arachnida</taxon>
        <taxon>Araneae</taxon>
        <taxon>Araneomorphae</taxon>
        <taxon>Entelegynae</taxon>
        <taxon>Araneoidea</taxon>
        <taxon>Nephilidae</taxon>
        <taxon>Nephila</taxon>
    </lineage>
</organism>
<proteinExistence type="predicted"/>
<evidence type="ECO:0000313" key="2">
    <source>
        <dbReference type="Proteomes" id="UP000887013"/>
    </source>
</evidence>
<name>A0A8X6N5G8_NEPPI</name>